<dbReference type="GO" id="GO:0016020">
    <property type="term" value="C:membrane"/>
    <property type="evidence" value="ECO:0007669"/>
    <property type="project" value="UniProtKB-SubCell"/>
</dbReference>
<sequence length="166" mass="18262">MLSYNLVINRGLRRRAGDWNRIASRGNVEFSSRIPPLKAFFLDQVAFLAILVSGGIVLQILACALYNNWWPMLSVIMYVLLPMPLLFFAGSDSSSLYTDSSDSWINATKFLTGASTIGSIAIPIILKHAGIIGWGAMAMDLSSFVVFVIAILCFMGMSEDDGYTMF</sequence>
<evidence type="ECO:0000313" key="7">
    <source>
        <dbReference type="EMBL" id="KAG6577639.1"/>
    </source>
</evidence>
<evidence type="ECO:0000256" key="2">
    <source>
        <dbReference type="ARBA" id="ARBA00005645"/>
    </source>
</evidence>
<keyword evidence="8" id="KW-1185">Reference proteome</keyword>
<organism evidence="7 8">
    <name type="scientific">Cucurbita argyrosperma subsp. sororia</name>
    <dbReference type="NCBI Taxonomy" id="37648"/>
    <lineage>
        <taxon>Eukaryota</taxon>
        <taxon>Viridiplantae</taxon>
        <taxon>Streptophyta</taxon>
        <taxon>Embryophyta</taxon>
        <taxon>Tracheophyta</taxon>
        <taxon>Spermatophyta</taxon>
        <taxon>Magnoliopsida</taxon>
        <taxon>eudicotyledons</taxon>
        <taxon>Gunneridae</taxon>
        <taxon>Pentapetalae</taxon>
        <taxon>rosids</taxon>
        <taxon>fabids</taxon>
        <taxon>Cucurbitales</taxon>
        <taxon>Cucurbitaceae</taxon>
        <taxon>Cucurbiteae</taxon>
        <taxon>Cucurbita</taxon>
    </lineage>
</organism>
<dbReference type="GO" id="GO:0005768">
    <property type="term" value="C:endosome"/>
    <property type="evidence" value="ECO:0007669"/>
    <property type="project" value="TreeGrafter"/>
</dbReference>
<dbReference type="AlphaFoldDB" id="A0AAV6MA27"/>
<dbReference type="GO" id="GO:0032511">
    <property type="term" value="P:late endosome to vacuole transport via multivesicular body sorting pathway"/>
    <property type="evidence" value="ECO:0007669"/>
    <property type="project" value="TreeGrafter"/>
</dbReference>
<dbReference type="PANTHER" id="PTHR12050:SF1">
    <property type="entry name" value="VACUOLAR PROTEIN SORTING-ASSOCIATED PROTEIN 55 HOMOLOG"/>
    <property type="match status" value="1"/>
</dbReference>
<comment type="subcellular location">
    <subcellularLocation>
        <location evidence="1">Membrane</location>
        <topology evidence="1">Multi-pass membrane protein</topology>
    </subcellularLocation>
</comment>
<accession>A0AAV6MA27</accession>
<keyword evidence="4 6" id="KW-1133">Transmembrane helix</keyword>
<keyword evidence="5 6" id="KW-0472">Membrane</keyword>
<dbReference type="EMBL" id="JAGKQH010000016">
    <property type="protein sequence ID" value="KAG6577639.1"/>
    <property type="molecule type" value="Genomic_DNA"/>
</dbReference>
<evidence type="ECO:0000313" key="8">
    <source>
        <dbReference type="Proteomes" id="UP000685013"/>
    </source>
</evidence>
<gene>
    <name evidence="7" type="ORF">SDJN03_25213</name>
</gene>
<name>A0AAV6MA27_9ROSI</name>
<evidence type="ECO:0000256" key="4">
    <source>
        <dbReference type="ARBA" id="ARBA00022989"/>
    </source>
</evidence>
<dbReference type="InterPro" id="IPR007262">
    <property type="entry name" value="Vps55/LEPROT"/>
</dbReference>
<proteinExistence type="inferred from homology"/>
<dbReference type="PANTHER" id="PTHR12050">
    <property type="entry name" value="LEPTIN RECEPTOR-RELATED"/>
    <property type="match status" value="1"/>
</dbReference>
<feature type="transmembrane region" description="Helical" evidence="6">
    <location>
        <begin position="110"/>
        <end position="126"/>
    </location>
</feature>
<feature type="transmembrane region" description="Helical" evidence="6">
    <location>
        <begin position="73"/>
        <end position="90"/>
    </location>
</feature>
<protein>
    <submittedName>
        <fullName evidence="7">Vacuolar protein sorting-associated protein 55-like protein</fullName>
    </submittedName>
</protein>
<evidence type="ECO:0000256" key="3">
    <source>
        <dbReference type="ARBA" id="ARBA00022692"/>
    </source>
</evidence>
<feature type="transmembrane region" description="Helical" evidence="6">
    <location>
        <begin position="138"/>
        <end position="157"/>
    </location>
</feature>
<dbReference type="Proteomes" id="UP000685013">
    <property type="component" value="Chromosome 16"/>
</dbReference>
<evidence type="ECO:0000256" key="6">
    <source>
        <dbReference type="SAM" id="Phobius"/>
    </source>
</evidence>
<feature type="transmembrane region" description="Helical" evidence="6">
    <location>
        <begin position="45"/>
        <end position="66"/>
    </location>
</feature>
<comment type="caution">
    <text evidence="7">The sequence shown here is derived from an EMBL/GenBank/DDBJ whole genome shotgun (WGS) entry which is preliminary data.</text>
</comment>
<dbReference type="Pfam" id="PF04133">
    <property type="entry name" value="Vps55"/>
    <property type="match status" value="1"/>
</dbReference>
<evidence type="ECO:0000256" key="5">
    <source>
        <dbReference type="ARBA" id="ARBA00023136"/>
    </source>
</evidence>
<comment type="similarity">
    <text evidence="2">Belongs to the OB-RGRP/VPS55 family.</text>
</comment>
<reference evidence="7 8" key="1">
    <citation type="journal article" date="2021" name="Hortic Res">
        <title>The domestication of Cucurbita argyrosperma as revealed by the genome of its wild relative.</title>
        <authorList>
            <person name="Barrera-Redondo J."/>
            <person name="Sanchez-de la Vega G."/>
            <person name="Aguirre-Liguori J.A."/>
            <person name="Castellanos-Morales G."/>
            <person name="Gutierrez-Guerrero Y.T."/>
            <person name="Aguirre-Dugua X."/>
            <person name="Aguirre-Planter E."/>
            <person name="Tenaillon M.I."/>
            <person name="Lira-Saade R."/>
            <person name="Eguiarte L.E."/>
        </authorList>
    </citation>
    <scope>NUCLEOTIDE SEQUENCE [LARGE SCALE GENOMIC DNA]</scope>
    <source>
        <strain evidence="7">JBR-2021</strain>
    </source>
</reference>
<feature type="non-terminal residue" evidence="7">
    <location>
        <position position="1"/>
    </location>
</feature>
<evidence type="ECO:0000256" key="1">
    <source>
        <dbReference type="ARBA" id="ARBA00004141"/>
    </source>
</evidence>
<keyword evidence="3 6" id="KW-0812">Transmembrane</keyword>